<keyword evidence="1 2" id="KW-0732">Signal</keyword>
<evidence type="ECO:0000259" key="3">
    <source>
        <dbReference type="SMART" id="SM00062"/>
    </source>
</evidence>
<dbReference type="PANTHER" id="PTHR35936">
    <property type="entry name" value="MEMBRANE-BOUND LYTIC MUREIN TRANSGLYCOSYLASE F"/>
    <property type="match status" value="1"/>
</dbReference>
<name>A0ABU5DCZ1_9BURK</name>
<dbReference type="RefSeq" id="WP_320422050.1">
    <property type="nucleotide sequence ID" value="NZ_JAXCLA010000002.1"/>
</dbReference>
<reference evidence="4 5" key="1">
    <citation type="submission" date="2023-11" db="EMBL/GenBank/DDBJ databases">
        <title>Paucibacter sp. nov., isolated from fresh soil in Korea.</title>
        <authorList>
            <person name="Le N.T.T."/>
        </authorList>
    </citation>
    <scope>NUCLEOTIDE SEQUENCE [LARGE SCALE GENOMIC DNA]</scope>
    <source>
        <strain evidence="4 5">R3-3</strain>
    </source>
</reference>
<proteinExistence type="predicted"/>
<comment type="caution">
    <text evidence="4">The sequence shown here is derived from an EMBL/GenBank/DDBJ whole genome shotgun (WGS) entry which is preliminary data.</text>
</comment>
<organism evidence="4 5">
    <name type="scientific">Roseateles agri</name>
    <dbReference type="NCBI Taxonomy" id="3098619"/>
    <lineage>
        <taxon>Bacteria</taxon>
        <taxon>Pseudomonadati</taxon>
        <taxon>Pseudomonadota</taxon>
        <taxon>Betaproteobacteria</taxon>
        <taxon>Burkholderiales</taxon>
        <taxon>Sphaerotilaceae</taxon>
        <taxon>Roseateles</taxon>
    </lineage>
</organism>
<sequence length="251" mass="27446">MRKWLLPLGMLGAMSAAMPTAHAGVDIVTFPIPMHVESETKGLFIELTREIAKVTDTDITIKVMPPPRAAHDYAEGKFAGMFPALDVNFSPGQHITRTAESLDCKEDFVFTRKGAPFLKSIGDLAGKRVGITRGYPYARDVTDNKSYTVEAALSDEANIRKLIAGHLDAFVLDEKTGLQAFEKLGLTAQMQYDPKLPVSRQDVYYAFQNTAEGQQLATRFSQGLAKLKADGRYQKITHGVTIGAGCPHGAR</sequence>
<dbReference type="InterPro" id="IPR001638">
    <property type="entry name" value="Solute-binding_3/MltF_N"/>
</dbReference>
<feature type="chain" id="PRO_5046551360" evidence="2">
    <location>
        <begin position="24"/>
        <end position="251"/>
    </location>
</feature>
<keyword evidence="5" id="KW-1185">Reference proteome</keyword>
<dbReference type="Gene3D" id="3.40.190.10">
    <property type="entry name" value="Periplasmic binding protein-like II"/>
    <property type="match status" value="2"/>
</dbReference>
<dbReference type="SMART" id="SM00062">
    <property type="entry name" value="PBPb"/>
    <property type="match status" value="1"/>
</dbReference>
<dbReference type="SUPFAM" id="SSF53850">
    <property type="entry name" value="Periplasmic binding protein-like II"/>
    <property type="match status" value="1"/>
</dbReference>
<accession>A0ABU5DCZ1</accession>
<feature type="domain" description="Solute-binding protein family 3/N-terminal" evidence="3">
    <location>
        <begin position="20"/>
        <end position="240"/>
    </location>
</feature>
<dbReference type="Proteomes" id="UP001285263">
    <property type="component" value="Unassembled WGS sequence"/>
</dbReference>
<dbReference type="EMBL" id="JAXCLA010000002">
    <property type="protein sequence ID" value="MDY0744148.1"/>
    <property type="molecule type" value="Genomic_DNA"/>
</dbReference>
<evidence type="ECO:0000256" key="1">
    <source>
        <dbReference type="ARBA" id="ARBA00022729"/>
    </source>
</evidence>
<evidence type="ECO:0000313" key="4">
    <source>
        <dbReference type="EMBL" id="MDY0744148.1"/>
    </source>
</evidence>
<feature type="signal peptide" evidence="2">
    <location>
        <begin position="1"/>
        <end position="23"/>
    </location>
</feature>
<evidence type="ECO:0000313" key="5">
    <source>
        <dbReference type="Proteomes" id="UP001285263"/>
    </source>
</evidence>
<dbReference type="PANTHER" id="PTHR35936:SF35">
    <property type="entry name" value="L-CYSTINE-BINDING PROTEIN TCYJ"/>
    <property type="match status" value="1"/>
</dbReference>
<evidence type="ECO:0000256" key="2">
    <source>
        <dbReference type="SAM" id="SignalP"/>
    </source>
</evidence>
<gene>
    <name evidence="4" type="ORF">SNE35_06510</name>
</gene>
<protein>
    <submittedName>
        <fullName evidence="4">Transporter substrate-binding domain-containing protein</fullName>
    </submittedName>
</protein>